<sequence>MRIALDAMGGDFAPGPIVAGAVEAAIDLPELTVVLVGDAEKVEAELAKAPQAPRDRLPVVHASQVIGMEDKPVEALRKKRDNSISKCWGLLAAGEVKAVVSAGNTGAMVASALFNAKMFLPGVRRPGIAAIFPSHQGPIVIIDVGANMNAKAEDLYQYGIMGSIYAEEILGVTHPRIGLLNVGTEDEKGTDLTRATRSLFAESPWASRFVGNVEGRDIYEGHVRVVICDGFVGNVLLKAGEGAVEFLFSILREELARMLPELPGGAGQKVAGSLGRLKSRFEYEEFGGGPLLGIRGACIICHGASGPRAIKNALRVAHSLADDRLNARIVEQLGAKLEPGEAPTPGAAPSEAGTAAG</sequence>
<dbReference type="EMBL" id="CP042997">
    <property type="protein sequence ID" value="QEH32345.1"/>
    <property type="molecule type" value="Genomic_DNA"/>
</dbReference>
<evidence type="ECO:0000256" key="8">
    <source>
        <dbReference type="ARBA" id="ARBA00024069"/>
    </source>
</evidence>
<evidence type="ECO:0000256" key="11">
    <source>
        <dbReference type="SAM" id="MobiDB-lite"/>
    </source>
</evidence>
<dbReference type="KEGG" id="agv:OJF2_08150"/>
<keyword evidence="3 10" id="KW-0444">Lipid biosynthesis</keyword>
<dbReference type="AlphaFoldDB" id="A0A5B9VX37"/>
<comment type="subunit">
    <text evidence="9 10">Homodimer. Probably interacts with PlsY.</text>
</comment>
<comment type="pathway">
    <text evidence="10">Lipid metabolism; phospholipid metabolism.</text>
</comment>
<dbReference type="SUPFAM" id="SSF53659">
    <property type="entry name" value="Isocitrate/Isopropylmalate dehydrogenase-like"/>
    <property type="match status" value="1"/>
</dbReference>
<evidence type="ECO:0000256" key="10">
    <source>
        <dbReference type="HAMAP-Rule" id="MF_00019"/>
    </source>
</evidence>
<dbReference type="Pfam" id="PF02504">
    <property type="entry name" value="FA_synthesis"/>
    <property type="match status" value="1"/>
</dbReference>
<dbReference type="GO" id="GO:0006633">
    <property type="term" value="P:fatty acid biosynthetic process"/>
    <property type="evidence" value="ECO:0007669"/>
    <property type="project" value="UniProtKB-UniRule"/>
</dbReference>
<evidence type="ECO:0000256" key="2">
    <source>
        <dbReference type="ARBA" id="ARBA00022490"/>
    </source>
</evidence>
<evidence type="ECO:0000256" key="1">
    <source>
        <dbReference type="ARBA" id="ARBA00001232"/>
    </source>
</evidence>
<feature type="compositionally biased region" description="Low complexity" evidence="11">
    <location>
        <begin position="340"/>
        <end position="357"/>
    </location>
</feature>
<dbReference type="InterPro" id="IPR012281">
    <property type="entry name" value="Phospholipid_synth_PlsX-like"/>
</dbReference>
<keyword evidence="7 10" id="KW-1208">Phospholipid metabolism</keyword>
<dbReference type="Gene3D" id="3.40.718.10">
    <property type="entry name" value="Isopropylmalate Dehydrogenase"/>
    <property type="match status" value="1"/>
</dbReference>
<protein>
    <recommendedName>
        <fullName evidence="8 10">Phosphate acyltransferase</fullName>
        <ecNumber evidence="8 10">2.3.1.274</ecNumber>
    </recommendedName>
    <alternativeName>
        <fullName evidence="10">Acyl-ACP phosphotransacylase</fullName>
    </alternativeName>
    <alternativeName>
        <fullName evidence="10">Acyl-[acyl-carrier-protein]--phosphate acyltransferase</fullName>
    </alternativeName>
    <alternativeName>
        <fullName evidence="10">Phosphate-acyl-ACP acyltransferase</fullName>
    </alternativeName>
</protein>
<dbReference type="GO" id="GO:0043811">
    <property type="term" value="F:phosphate:acyl-[acyl carrier protein] acyltransferase activity"/>
    <property type="evidence" value="ECO:0007669"/>
    <property type="project" value="UniProtKB-UniRule"/>
</dbReference>
<comment type="function">
    <text evidence="10">Catalyzes the reversible formation of acyl-phosphate (acyl-PO(4)) from acyl-[acyl-carrier-protein] (acyl-ACP). This enzyme utilizes acyl-ACP as fatty acyl donor, but not acyl-CoA.</text>
</comment>
<keyword evidence="2 10" id="KW-0963">Cytoplasm</keyword>
<evidence type="ECO:0000256" key="6">
    <source>
        <dbReference type="ARBA" id="ARBA00023209"/>
    </source>
</evidence>
<dbReference type="GO" id="GO:0008654">
    <property type="term" value="P:phospholipid biosynthetic process"/>
    <property type="evidence" value="ECO:0007669"/>
    <property type="project" value="UniProtKB-KW"/>
</dbReference>
<dbReference type="PANTHER" id="PTHR30100:SF1">
    <property type="entry name" value="PHOSPHATE ACYLTRANSFERASE"/>
    <property type="match status" value="1"/>
</dbReference>
<keyword evidence="6 10" id="KW-0594">Phospholipid biosynthesis</keyword>
<dbReference type="PANTHER" id="PTHR30100">
    <property type="entry name" value="FATTY ACID/PHOSPHOLIPID SYNTHESIS PROTEIN PLSX"/>
    <property type="match status" value="1"/>
</dbReference>
<proteinExistence type="inferred from homology"/>
<comment type="similarity">
    <text evidence="10">Belongs to the PlsX family.</text>
</comment>
<evidence type="ECO:0000313" key="13">
    <source>
        <dbReference type="Proteomes" id="UP000324233"/>
    </source>
</evidence>
<evidence type="ECO:0000313" key="12">
    <source>
        <dbReference type="EMBL" id="QEH32345.1"/>
    </source>
</evidence>
<dbReference type="HAMAP" id="MF_00019">
    <property type="entry name" value="PlsX"/>
    <property type="match status" value="1"/>
</dbReference>
<evidence type="ECO:0000256" key="9">
    <source>
        <dbReference type="ARBA" id="ARBA00046608"/>
    </source>
</evidence>
<dbReference type="GO" id="GO:0005737">
    <property type="term" value="C:cytoplasm"/>
    <property type="evidence" value="ECO:0007669"/>
    <property type="project" value="UniProtKB-SubCell"/>
</dbReference>
<dbReference type="PIRSF" id="PIRSF002465">
    <property type="entry name" value="Phsphlp_syn_PlsX"/>
    <property type="match status" value="1"/>
</dbReference>
<comment type="catalytic activity">
    <reaction evidence="1 10">
        <text>a fatty acyl-[ACP] + phosphate = an acyl phosphate + holo-[ACP]</text>
        <dbReference type="Rhea" id="RHEA:42292"/>
        <dbReference type="Rhea" id="RHEA-COMP:9685"/>
        <dbReference type="Rhea" id="RHEA-COMP:14125"/>
        <dbReference type="ChEBI" id="CHEBI:43474"/>
        <dbReference type="ChEBI" id="CHEBI:59918"/>
        <dbReference type="ChEBI" id="CHEBI:64479"/>
        <dbReference type="ChEBI" id="CHEBI:138651"/>
        <dbReference type="EC" id="2.3.1.274"/>
    </reaction>
</comment>
<evidence type="ECO:0000256" key="7">
    <source>
        <dbReference type="ARBA" id="ARBA00023264"/>
    </source>
</evidence>
<dbReference type="NCBIfam" id="TIGR00182">
    <property type="entry name" value="plsX"/>
    <property type="match status" value="1"/>
</dbReference>
<keyword evidence="4 10" id="KW-0808">Transferase</keyword>
<dbReference type="UniPathway" id="UPA00085"/>
<evidence type="ECO:0000256" key="3">
    <source>
        <dbReference type="ARBA" id="ARBA00022516"/>
    </source>
</evidence>
<evidence type="ECO:0000256" key="4">
    <source>
        <dbReference type="ARBA" id="ARBA00022679"/>
    </source>
</evidence>
<dbReference type="InterPro" id="IPR003664">
    <property type="entry name" value="FA_synthesis"/>
</dbReference>
<dbReference type="EC" id="2.3.1.274" evidence="8 10"/>
<organism evidence="12 13">
    <name type="scientific">Aquisphaera giovannonii</name>
    <dbReference type="NCBI Taxonomy" id="406548"/>
    <lineage>
        <taxon>Bacteria</taxon>
        <taxon>Pseudomonadati</taxon>
        <taxon>Planctomycetota</taxon>
        <taxon>Planctomycetia</taxon>
        <taxon>Isosphaerales</taxon>
        <taxon>Isosphaeraceae</taxon>
        <taxon>Aquisphaera</taxon>
    </lineage>
</organism>
<evidence type="ECO:0000256" key="5">
    <source>
        <dbReference type="ARBA" id="ARBA00023098"/>
    </source>
</evidence>
<dbReference type="OrthoDB" id="9806408at2"/>
<reference evidence="12 13" key="1">
    <citation type="submission" date="2019-08" db="EMBL/GenBank/DDBJ databases">
        <title>Deep-cultivation of Planctomycetes and their phenomic and genomic characterization uncovers novel biology.</title>
        <authorList>
            <person name="Wiegand S."/>
            <person name="Jogler M."/>
            <person name="Boedeker C."/>
            <person name="Pinto D."/>
            <person name="Vollmers J."/>
            <person name="Rivas-Marin E."/>
            <person name="Kohn T."/>
            <person name="Peeters S.H."/>
            <person name="Heuer A."/>
            <person name="Rast P."/>
            <person name="Oberbeckmann S."/>
            <person name="Bunk B."/>
            <person name="Jeske O."/>
            <person name="Meyerdierks A."/>
            <person name="Storesund J.E."/>
            <person name="Kallscheuer N."/>
            <person name="Luecker S."/>
            <person name="Lage O.M."/>
            <person name="Pohl T."/>
            <person name="Merkel B.J."/>
            <person name="Hornburger P."/>
            <person name="Mueller R.-W."/>
            <person name="Bruemmer F."/>
            <person name="Labrenz M."/>
            <person name="Spormann A.M."/>
            <person name="Op den Camp H."/>
            <person name="Overmann J."/>
            <person name="Amann R."/>
            <person name="Jetten M.S.M."/>
            <person name="Mascher T."/>
            <person name="Medema M.H."/>
            <person name="Devos D.P."/>
            <person name="Kaster A.-K."/>
            <person name="Ovreas L."/>
            <person name="Rohde M."/>
            <person name="Galperin M.Y."/>
            <person name="Jogler C."/>
        </authorList>
    </citation>
    <scope>NUCLEOTIDE SEQUENCE [LARGE SCALE GENOMIC DNA]</scope>
    <source>
        <strain evidence="12 13">OJF2</strain>
    </source>
</reference>
<gene>
    <name evidence="10 12" type="primary">plsX</name>
    <name evidence="12" type="ORF">OJF2_08150</name>
</gene>
<accession>A0A5B9VX37</accession>
<dbReference type="RefSeq" id="WP_148591457.1">
    <property type="nucleotide sequence ID" value="NZ_CP042997.1"/>
</dbReference>
<comment type="subcellular location">
    <subcellularLocation>
        <location evidence="10">Cytoplasm</location>
    </subcellularLocation>
    <text evidence="10">Associated with the membrane possibly through PlsY.</text>
</comment>
<keyword evidence="13" id="KW-1185">Reference proteome</keyword>
<keyword evidence="5 10" id="KW-0443">Lipid metabolism</keyword>
<feature type="region of interest" description="Disordered" evidence="11">
    <location>
        <begin position="336"/>
        <end position="357"/>
    </location>
</feature>
<keyword evidence="12" id="KW-0012">Acyltransferase</keyword>
<dbReference type="Proteomes" id="UP000324233">
    <property type="component" value="Chromosome"/>
</dbReference>
<name>A0A5B9VX37_9BACT</name>